<dbReference type="SMART" id="SM00304">
    <property type="entry name" value="HAMP"/>
    <property type="match status" value="1"/>
</dbReference>
<comment type="caution">
    <text evidence="7">The sequence shown here is derived from an EMBL/GenBank/DDBJ whole genome shotgun (WGS) entry which is preliminary data.</text>
</comment>
<evidence type="ECO:0000313" key="8">
    <source>
        <dbReference type="Proteomes" id="UP000308430"/>
    </source>
</evidence>
<dbReference type="EMBL" id="SSOC01000001">
    <property type="protein sequence ID" value="THF67284.1"/>
    <property type="molecule type" value="Genomic_DNA"/>
</dbReference>
<dbReference type="SUPFAM" id="SSF103190">
    <property type="entry name" value="Sensory domain-like"/>
    <property type="match status" value="1"/>
</dbReference>
<dbReference type="Pfam" id="PF00015">
    <property type="entry name" value="MCPsignal"/>
    <property type="match status" value="1"/>
</dbReference>
<reference evidence="7 8" key="1">
    <citation type="submission" date="2019-04" db="EMBL/GenBank/DDBJ databases">
        <title>Azoarcus nasutitermitis sp. nov. isolated from termite nest.</title>
        <authorList>
            <person name="Lin S.-Y."/>
            <person name="Hameed A."/>
            <person name="Hsu Y.-H."/>
            <person name="Young C.-C."/>
        </authorList>
    </citation>
    <scope>NUCLEOTIDE SEQUENCE [LARGE SCALE GENOMIC DNA]</scope>
    <source>
        <strain evidence="7 8">CC-YHH838</strain>
    </source>
</reference>
<name>A0A4V6RXA2_9RHOO</name>
<evidence type="ECO:0000256" key="3">
    <source>
        <dbReference type="ARBA" id="ARBA00029447"/>
    </source>
</evidence>
<comment type="similarity">
    <text evidence="3">Belongs to the methyl-accepting chemotaxis (MCP) protein family.</text>
</comment>
<dbReference type="PROSITE" id="PS50885">
    <property type="entry name" value="HAMP"/>
    <property type="match status" value="1"/>
</dbReference>
<dbReference type="Proteomes" id="UP000308430">
    <property type="component" value="Unassembled WGS sequence"/>
</dbReference>
<dbReference type="GO" id="GO:0005886">
    <property type="term" value="C:plasma membrane"/>
    <property type="evidence" value="ECO:0007669"/>
    <property type="project" value="TreeGrafter"/>
</dbReference>
<comment type="subcellular location">
    <subcellularLocation>
        <location evidence="1">Membrane</location>
    </subcellularLocation>
</comment>
<gene>
    <name evidence="7" type="ORF">E6C76_02590</name>
</gene>
<dbReference type="GO" id="GO:0007165">
    <property type="term" value="P:signal transduction"/>
    <property type="evidence" value="ECO:0007669"/>
    <property type="project" value="UniProtKB-KW"/>
</dbReference>
<dbReference type="Gene3D" id="1.10.287.950">
    <property type="entry name" value="Methyl-accepting chemotaxis protein"/>
    <property type="match status" value="1"/>
</dbReference>
<dbReference type="GO" id="GO:0006935">
    <property type="term" value="P:chemotaxis"/>
    <property type="evidence" value="ECO:0007669"/>
    <property type="project" value="UniProtKB-KW"/>
</dbReference>
<evidence type="ECO:0000256" key="4">
    <source>
        <dbReference type="PROSITE-ProRule" id="PRU00284"/>
    </source>
</evidence>
<dbReference type="Pfam" id="PF17201">
    <property type="entry name" value="Cache_3-Cache_2"/>
    <property type="match status" value="1"/>
</dbReference>
<dbReference type="InterPro" id="IPR004089">
    <property type="entry name" value="MCPsignal_dom"/>
</dbReference>
<evidence type="ECO:0000313" key="7">
    <source>
        <dbReference type="EMBL" id="THF67284.1"/>
    </source>
</evidence>
<feature type="domain" description="Methyl-accepting transducer" evidence="5">
    <location>
        <begin position="406"/>
        <end position="621"/>
    </location>
</feature>
<dbReference type="InterPro" id="IPR029151">
    <property type="entry name" value="Sensor-like_sf"/>
</dbReference>
<dbReference type="CDD" id="cd11386">
    <property type="entry name" value="MCP_signal"/>
    <property type="match status" value="1"/>
</dbReference>
<dbReference type="InterPro" id="IPR051310">
    <property type="entry name" value="MCP_chemotaxis"/>
</dbReference>
<dbReference type="PROSITE" id="PS50111">
    <property type="entry name" value="CHEMOTAXIS_TRANSDUC_2"/>
    <property type="match status" value="1"/>
</dbReference>
<keyword evidence="4" id="KW-0807">Transducer</keyword>
<dbReference type="PANTHER" id="PTHR43531:SF11">
    <property type="entry name" value="METHYL-ACCEPTING CHEMOTAXIS PROTEIN 3"/>
    <property type="match status" value="1"/>
</dbReference>
<sequence>MRLARNWSLAFKLNLVTVLSAVVLFGGMTLFLAQRVGQTLEEDSLQDLERITRLAMDMADAYNASLVSGVDQLAGLFAAGFPGRFSLDTSESVTIAGRATPTLRHDGSTLNLDFAEVDRFNAATGGVATLFVRQGDDFVRIATSVKNEKGERAIGTVLDRAGPAYARLSAGEEYVGTARLFGRDYMTKYLPIRDAGGRVIGILFVGLDFTEGLAHLKDKIRGIKVGDTGYLYVLDARAGNERGTLVVHPFSEGQNLIEARDNDGNFFIRQMLDQRTGVIRYPWRNPGESAPRDKIVVFEHYPDWNWVLASGSYLDEFTALSRSIRNMLALSVTAAFVVLVLLSWYGVRRWVAQPISEVLAVTRKVGEGDLTVRLESRSGDEVGQLIDATRGMVDKLATTIGDVNEVARTLDNAAGQVSATAQSLSQASSEQAASVEETGASMEQMSASIAQNSENARVTDEIAGQAAEQARQGSESVKETVEAMRAIAAKISIVDDIAYQTNLLALNAAIEAARAGEHGKGFAVVAAEVRKLAERSQVAAQEIGALAGSSVELAERAGGLLDEMLPSIRRTSDLVGEIAAASQEQSSGVGQINGAMTQLNGATQQNASASEELAATAEEMSGQAGQLQDLMAYFRIDENRRG</sequence>
<dbReference type="InterPro" id="IPR033462">
    <property type="entry name" value="Cache_3-Cache_2"/>
</dbReference>
<dbReference type="FunFam" id="1.10.287.950:FF:000001">
    <property type="entry name" value="Methyl-accepting chemotaxis sensory transducer"/>
    <property type="match status" value="1"/>
</dbReference>
<protein>
    <submittedName>
        <fullName evidence="7">HAMP domain-containing protein</fullName>
    </submittedName>
</protein>
<evidence type="ECO:0000259" key="6">
    <source>
        <dbReference type="PROSITE" id="PS50885"/>
    </source>
</evidence>
<dbReference type="OrthoDB" id="9763018at2"/>
<evidence type="ECO:0000259" key="5">
    <source>
        <dbReference type="PROSITE" id="PS50111"/>
    </source>
</evidence>
<dbReference type="CDD" id="cd06225">
    <property type="entry name" value="HAMP"/>
    <property type="match status" value="1"/>
</dbReference>
<evidence type="ECO:0000256" key="1">
    <source>
        <dbReference type="ARBA" id="ARBA00004370"/>
    </source>
</evidence>
<dbReference type="SMART" id="SM00283">
    <property type="entry name" value="MA"/>
    <property type="match status" value="1"/>
</dbReference>
<dbReference type="PANTHER" id="PTHR43531">
    <property type="entry name" value="PROTEIN ICFG"/>
    <property type="match status" value="1"/>
</dbReference>
<feature type="domain" description="HAMP" evidence="6">
    <location>
        <begin position="349"/>
        <end position="401"/>
    </location>
</feature>
<dbReference type="Pfam" id="PF00672">
    <property type="entry name" value="HAMP"/>
    <property type="match status" value="1"/>
</dbReference>
<evidence type="ECO:0000256" key="2">
    <source>
        <dbReference type="ARBA" id="ARBA00022500"/>
    </source>
</evidence>
<keyword evidence="8" id="KW-1185">Reference proteome</keyword>
<dbReference type="AlphaFoldDB" id="A0A4V6RXA2"/>
<proteinExistence type="inferred from homology"/>
<keyword evidence="2" id="KW-0145">Chemotaxis</keyword>
<accession>A0A4V6RXA2</accession>
<organism evidence="7 8">
    <name type="scientific">Pseudothauera nasutitermitis</name>
    <dbReference type="NCBI Taxonomy" id="2565930"/>
    <lineage>
        <taxon>Bacteria</taxon>
        <taxon>Pseudomonadati</taxon>
        <taxon>Pseudomonadota</taxon>
        <taxon>Betaproteobacteria</taxon>
        <taxon>Rhodocyclales</taxon>
        <taxon>Zoogloeaceae</taxon>
        <taxon>Pseudothauera</taxon>
    </lineage>
</organism>
<dbReference type="Gene3D" id="3.30.450.20">
    <property type="entry name" value="PAS domain"/>
    <property type="match status" value="1"/>
</dbReference>
<dbReference type="GO" id="GO:0004888">
    <property type="term" value="F:transmembrane signaling receptor activity"/>
    <property type="evidence" value="ECO:0007669"/>
    <property type="project" value="TreeGrafter"/>
</dbReference>
<dbReference type="SUPFAM" id="SSF58104">
    <property type="entry name" value="Methyl-accepting chemotaxis protein (MCP) signaling domain"/>
    <property type="match status" value="1"/>
</dbReference>
<dbReference type="InterPro" id="IPR003660">
    <property type="entry name" value="HAMP_dom"/>
</dbReference>
<dbReference type="RefSeq" id="WP_136346693.1">
    <property type="nucleotide sequence ID" value="NZ_SSOC01000001.1"/>
</dbReference>
<dbReference type="CDD" id="cd12912">
    <property type="entry name" value="PDC2_MCP_like"/>
    <property type="match status" value="1"/>
</dbReference>